<feature type="signal peptide" evidence="2">
    <location>
        <begin position="1"/>
        <end position="22"/>
    </location>
</feature>
<evidence type="ECO:0000313" key="5">
    <source>
        <dbReference type="EMBL" id="AUS07067.1"/>
    </source>
</evidence>
<reference evidence="6" key="1">
    <citation type="submission" date="2018-01" db="EMBL/GenBank/DDBJ databases">
        <title>Complete genome of Tamlana sp. UJ94.</title>
        <authorList>
            <person name="Jung J."/>
            <person name="Chung D."/>
            <person name="Bae S.S."/>
            <person name="Baek K."/>
        </authorList>
    </citation>
    <scope>NUCLEOTIDE SEQUENCE [LARGE SCALE GENOMIC DNA]</scope>
    <source>
        <strain evidence="6">UJ94</strain>
    </source>
</reference>
<evidence type="ECO:0000256" key="1">
    <source>
        <dbReference type="ARBA" id="ARBA00022729"/>
    </source>
</evidence>
<evidence type="ECO:0008006" key="7">
    <source>
        <dbReference type="Google" id="ProtNLM"/>
    </source>
</evidence>
<dbReference type="InterPro" id="IPR024079">
    <property type="entry name" value="MetalloPept_cat_dom_sf"/>
</dbReference>
<evidence type="ECO:0000313" key="6">
    <source>
        <dbReference type="Proteomes" id="UP000236592"/>
    </source>
</evidence>
<dbReference type="Proteomes" id="UP000236592">
    <property type="component" value="Chromosome"/>
</dbReference>
<proteinExistence type="predicted"/>
<dbReference type="NCBIfam" id="TIGR04183">
    <property type="entry name" value="Por_Secre_tail"/>
    <property type="match status" value="1"/>
</dbReference>
<dbReference type="AlphaFoldDB" id="A0A2I7SMF1"/>
<accession>A0A2I7SMF1</accession>
<dbReference type="Gene3D" id="3.40.390.10">
    <property type="entry name" value="Collagenase (Catalytic Domain)"/>
    <property type="match status" value="1"/>
</dbReference>
<feature type="chain" id="PRO_5014463059" description="Secretion system C-terminal sorting domain-containing protein" evidence="2">
    <location>
        <begin position="23"/>
        <end position="514"/>
    </location>
</feature>
<feature type="domain" description="Peptidase M43 pregnancy-associated plasma-A" evidence="3">
    <location>
        <begin position="161"/>
        <end position="243"/>
    </location>
</feature>
<keyword evidence="6" id="KW-1185">Reference proteome</keyword>
<dbReference type="GO" id="GO:0008237">
    <property type="term" value="F:metallopeptidase activity"/>
    <property type="evidence" value="ECO:0007669"/>
    <property type="project" value="InterPro"/>
</dbReference>
<evidence type="ECO:0000256" key="2">
    <source>
        <dbReference type="SAM" id="SignalP"/>
    </source>
</evidence>
<dbReference type="SUPFAM" id="SSF55486">
    <property type="entry name" value="Metalloproteases ('zincins'), catalytic domain"/>
    <property type="match status" value="1"/>
</dbReference>
<gene>
    <name evidence="5" type="ORF">C1A40_17180</name>
</gene>
<keyword evidence="1 2" id="KW-0732">Signal</keyword>
<evidence type="ECO:0000259" key="4">
    <source>
        <dbReference type="Pfam" id="PF18962"/>
    </source>
</evidence>
<evidence type="ECO:0000259" key="3">
    <source>
        <dbReference type="Pfam" id="PF05572"/>
    </source>
</evidence>
<protein>
    <recommendedName>
        <fullName evidence="7">Secretion system C-terminal sorting domain-containing protein</fullName>
    </recommendedName>
</protein>
<organism evidence="5 6">
    <name type="scientific">Pseudotamlana carrageenivorans</name>
    <dbReference type="NCBI Taxonomy" id="2069432"/>
    <lineage>
        <taxon>Bacteria</taxon>
        <taxon>Pseudomonadati</taxon>
        <taxon>Bacteroidota</taxon>
        <taxon>Flavobacteriia</taxon>
        <taxon>Flavobacteriales</taxon>
        <taxon>Flavobacteriaceae</taxon>
        <taxon>Pseudotamlana</taxon>
    </lineage>
</organism>
<dbReference type="EMBL" id="CP025938">
    <property type="protein sequence ID" value="AUS07067.1"/>
    <property type="molecule type" value="Genomic_DNA"/>
</dbReference>
<dbReference type="Pfam" id="PF05572">
    <property type="entry name" value="Peptidase_M43"/>
    <property type="match status" value="1"/>
</dbReference>
<dbReference type="OrthoDB" id="6385856at2"/>
<dbReference type="Pfam" id="PF18962">
    <property type="entry name" value="Por_Secre_tail"/>
    <property type="match status" value="1"/>
</dbReference>
<dbReference type="KEGG" id="taj:C1A40_17180"/>
<feature type="domain" description="Secretion system C-terminal sorting" evidence="4">
    <location>
        <begin position="439"/>
        <end position="512"/>
    </location>
</feature>
<dbReference type="InterPro" id="IPR008754">
    <property type="entry name" value="Peptidase_M43"/>
</dbReference>
<dbReference type="RefSeq" id="WP_102996961.1">
    <property type="nucleotide sequence ID" value="NZ_CP025938.1"/>
</dbReference>
<name>A0A2I7SMF1_9FLAO</name>
<dbReference type="InterPro" id="IPR026444">
    <property type="entry name" value="Secre_tail"/>
</dbReference>
<sequence>MKMKILLLVTLIGIISSNNLNAQEVCGTTTPANYQDYSTVNNKSTNDEAICINIYFHIVRETNGSGGINPNQLDNIVNNLNLFYNVFDIYFSNIGFDYINNSNYVQVSESEANALGQINNQSNAINYYIVDALWNTGGGFVTGTALSIPSNRLIIRNDRVLSSTSPHEVGHCLNLLHTFETYYCAEAINGSNCSSCGDLVCDTPADANTGNSGGYSPDLTNIMSYYSNRDHFTDGQSIRMKSAILSNSLLQQVVGTSCLVPEINGQETICNSSGTTYTLSNGGSSVAWNVSSNLIINSQNTTSITVTPISTSTNGAAFIEAILPTQTIRKDIWIGKPNFNVSRVSAQEESCDNKYHYVKFVVSNRQPNETYNFFVVPIPGMTHGWGNNDRYVFQIPKNYSSYLEFSVKGTNSCGWKTVFTEAEIYPCGSYSKTSDNIIIYPNPANEKLEIEFENVPENEQSVIIYDYFSNIIFEKRNKKNKKLSINTGNFKNGLYILQINNEIETITKQFIIQH</sequence>